<evidence type="ECO:0000313" key="8">
    <source>
        <dbReference type="EMBL" id="USF91883.1"/>
    </source>
</evidence>
<keyword evidence="3" id="KW-1139">Helical capsid protein</keyword>
<evidence type="ECO:0000256" key="1">
    <source>
        <dbReference type="ARBA" id="ARBA00004328"/>
    </source>
</evidence>
<protein>
    <recommendedName>
        <fullName evidence="2">Capsid protein</fullName>
    </recommendedName>
    <alternativeName>
        <fullName evidence="6">Coat protein</fullName>
    </alternativeName>
</protein>
<accession>A0AAE9S269</accession>
<evidence type="ECO:0000256" key="6">
    <source>
        <dbReference type="ARBA" id="ARBA00031336"/>
    </source>
</evidence>
<dbReference type="GO" id="GO:0005198">
    <property type="term" value="F:structural molecule activity"/>
    <property type="evidence" value="ECO:0007669"/>
    <property type="project" value="InterPro"/>
</dbReference>
<dbReference type="PRINTS" id="PR00232">
    <property type="entry name" value="POTXCARLCOAT"/>
</dbReference>
<dbReference type="Pfam" id="PF00286">
    <property type="entry name" value="Flexi_CP"/>
    <property type="match status" value="1"/>
</dbReference>
<dbReference type="PROSITE" id="PS00418">
    <property type="entry name" value="POTEX_CARLAVIRUS_COAT"/>
    <property type="match status" value="1"/>
</dbReference>
<evidence type="ECO:0000256" key="4">
    <source>
        <dbReference type="ARBA" id="ARBA00022561"/>
    </source>
</evidence>
<dbReference type="EMBL" id="ON240064">
    <property type="protein sequence ID" value="USF91883.1"/>
    <property type="molecule type" value="Genomic_RNA"/>
</dbReference>
<evidence type="ECO:0000259" key="7">
    <source>
        <dbReference type="PROSITE" id="PS00418"/>
    </source>
</evidence>
<evidence type="ECO:0000313" key="9">
    <source>
        <dbReference type="Proteomes" id="UP001269420"/>
    </source>
</evidence>
<name>A0AAE9S269_9VIRU</name>
<reference evidence="8 9" key="1">
    <citation type="submission" date="2022-04" db="EMBL/GenBank/DDBJ databases">
        <authorList>
            <person name="Ma Y."/>
            <person name="Li S."/>
        </authorList>
    </citation>
    <scope>NUCLEOTIDE SEQUENCE [LARGE SCALE GENOMIC DNA]</scope>
    <source>
        <strain evidence="8">ZWY-16</strain>
    </source>
</reference>
<sequence length="359" mass="40829">MKITNDNVPNLRYWVDIVQPLMENDWSGSSDDVRRQFEKVVAEKGDTEEVDDLTLFIVFCIHALKCGKVYSDAFKKQLEATKAAINAGTESEELRAKLKDISQRYAAQVEIVADRELQIEELKKMINGQASTVNGSHEESVHRPQLHLVNDLQQFYIPFEEYPSLTQSVGTSDIANDEQLKRVQHTLQIKDVKEFSRTAFEFTISCGSRSTSDKDPYDGIIKIGGRKWERRDIEYAIKSAGITVRQFCAAYANLYWNFNLARSSPPENWRKKGFTEGTKFAAFDFFYAVGSNAAIPTEANGRVKLIRPPTNEENEANMAMRYADILEQSHKMAGHVTSSPLYNRGASYEPRQKAKLLEM</sequence>
<dbReference type="InterPro" id="IPR000052">
    <property type="entry name" value="Pltvir_coat"/>
</dbReference>
<gene>
    <name evidence="8" type="primary">ORF3</name>
</gene>
<evidence type="ECO:0000256" key="2">
    <source>
        <dbReference type="ARBA" id="ARBA00018091"/>
    </source>
</evidence>
<keyword evidence="5" id="KW-0946">Virion</keyword>
<keyword evidence="4 8" id="KW-0167">Capsid protein</keyword>
<feature type="domain" description="Potexviruses and carlaviruses coat protein" evidence="7">
    <location>
        <begin position="279"/>
        <end position="294"/>
    </location>
</feature>
<dbReference type="GO" id="GO:0019029">
    <property type="term" value="C:helical viral capsid"/>
    <property type="evidence" value="ECO:0007669"/>
    <property type="project" value="UniProtKB-KW"/>
</dbReference>
<organism evidence="8 9">
    <name type="scientific">polyscias citrivirus 1</name>
    <dbReference type="NCBI Taxonomy" id="2945986"/>
    <lineage>
        <taxon>Viruses</taxon>
        <taxon>Riboviria</taxon>
        <taxon>Orthornavirae</taxon>
        <taxon>Kitrinoviricota</taxon>
        <taxon>Alsuviricetes</taxon>
        <taxon>Tymovirales</taxon>
        <taxon>Betaflexiviridae</taxon>
        <taxon>Trivirinae</taxon>
        <taxon>Citrivirus</taxon>
        <taxon>Citrivirus unipolysciasii</taxon>
    </lineage>
</organism>
<proteinExistence type="predicted"/>
<evidence type="ECO:0000256" key="3">
    <source>
        <dbReference type="ARBA" id="ARBA00022497"/>
    </source>
</evidence>
<comment type="subcellular location">
    <subcellularLocation>
        <location evidence="1">Virion</location>
    </subcellularLocation>
</comment>
<evidence type="ECO:0000256" key="5">
    <source>
        <dbReference type="ARBA" id="ARBA00022844"/>
    </source>
</evidence>
<dbReference type="Proteomes" id="UP001269420">
    <property type="component" value="Segment"/>
</dbReference>
<keyword evidence="9" id="KW-1185">Reference proteome</keyword>